<feature type="domain" description="Gamma-glutamylcyclotransferase AIG2-like" evidence="4">
    <location>
        <begin position="196"/>
        <end position="297"/>
    </location>
</feature>
<dbReference type="Gene3D" id="3.10.490.10">
    <property type="entry name" value="Gamma-glutamyl cyclotransferase-like"/>
    <property type="match status" value="1"/>
</dbReference>
<proteinExistence type="inferred from homology"/>
<keyword evidence="2" id="KW-0808">Transferase</keyword>
<dbReference type="EMBL" id="QGMI01000123">
    <property type="protein sequence ID" value="TVY46871.1"/>
    <property type="molecule type" value="Genomic_DNA"/>
</dbReference>
<dbReference type="CDD" id="cd06661">
    <property type="entry name" value="GGCT_like"/>
    <property type="match status" value="1"/>
</dbReference>
<evidence type="ECO:0000313" key="6">
    <source>
        <dbReference type="Proteomes" id="UP000443090"/>
    </source>
</evidence>
<dbReference type="InterPro" id="IPR045038">
    <property type="entry name" value="AIG2-like"/>
</dbReference>
<dbReference type="PANTHER" id="PTHR31544">
    <property type="entry name" value="AIG2-LIKE PROTEIN D"/>
    <property type="match status" value="1"/>
</dbReference>
<dbReference type="SUPFAM" id="SSF110857">
    <property type="entry name" value="Gamma-glutamyl cyclotransferase-like"/>
    <property type="match status" value="1"/>
</dbReference>
<dbReference type="AlphaFoldDB" id="A0A8H8S4U9"/>
<gene>
    <name evidence="5" type="ORF">LOCC1_G002792</name>
</gene>
<protein>
    <recommendedName>
        <fullName evidence="3">Putative gamma-glutamylcyclotransferase</fullName>
    </recommendedName>
</protein>
<evidence type="ECO:0000259" key="4">
    <source>
        <dbReference type="Pfam" id="PF06094"/>
    </source>
</evidence>
<evidence type="ECO:0000256" key="1">
    <source>
        <dbReference type="ARBA" id="ARBA00008861"/>
    </source>
</evidence>
<accession>A0A8H8S4U9</accession>
<comment type="similarity">
    <text evidence="1">Belongs to the gamma-glutamylcyclotransferase family.</text>
</comment>
<sequence>MDLFDEVENLAVSAAYDEPDEDDTAYDPSQGTIKMFQERFGYTYDQAAELVGITKNLKNTAATTHQASLSPAQARTIFALKLEGPISTPQKVQVAASLPTVPESYHGSSEGGDAVFCKVDGRSRLAIENWLSTRKETTFRPLFVPEGRAYKELCPHSLYPTLGKDTTLPQYRPQSLHLLAQAPFFGRTGTQFPVWYFFYGTLADIPKLHSLLSLSEEEVPILHEASVMGARMKSWGLGKYNALVDGPERSCVEGSAYLVMSEEHEDALRKYETSAYEVVRCLIQIDGAVVEGCTFRFAGETD</sequence>
<evidence type="ECO:0000256" key="3">
    <source>
        <dbReference type="ARBA" id="ARBA00030602"/>
    </source>
</evidence>
<dbReference type="PANTHER" id="PTHR31544:SF4">
    <property type="entry name" value="GAMMA-GLUTAMYLCYCLOTRANSFERASE-RELATED"/>
    <property type="match status" value="1"/>
</dbReference>
<dbReference type="InterPro" id="IPR009288">
    <property type="entry name" value="AIG2-like_dom"/>
</dbReference>
<dbReference type="InterPro" id="IPR013024">
    <property type="entry name" value="GGCT-like"/>
</dbReference>
<dbReference type="Proteomes" id="UP000443090">
    <property type="component" value="Unassembled WGS sequence"/>
</dbReference>
<keyword evidence="6" id="KW-1185">Reference proteome</keyword>
<comment type="caution">
    <text evidence="5">The sequence shown here is derived from an EMBL/GenBank/DDBJ whole genome shotgun (WGS) entry which is preliminary data.</text>
</comment>
<dbReference type="Pfam" id="PF06094">
    <property type="entry name" value="GGACT"/>
    <property type="match status" value="1"/>
</dbReference>
<evidence type="ECO:0000256" key="2">
    <source>
        <dbReference type="ARBA" id="ARBA00022679"/>
    </source>
</evidence>
<dbReference type="OrthoDB" id="3262926at2759"/>
<dbReference type="InterPro" id="IPR036568">
    <property type="entry name" value="GGCT-like_sf"/>
</dbReference>
<reference evidence="5 6" key="1">
    <citation type="submission" date="2018-05" db="EMBL/GenBank/DDBJ databases">
        <title>Genome sequencing and assembly of the regulated plant pathogen Lachnellula willkommii and related sister species for the development of diagnostic species identification markers.</title>
        <authorList>
            <person name="Giroux E."/>
            <person name="Bilodeau G."/>
        </authorList>
    </citation>
    <scope>NUCLEOTIDE SEQUENCE [LARGE SCALE GENOMIC DNA]</scope>
    <source>
        <strain evidence="5 6">CBS 160.35</strain>
    </source>
</reference>
<name>A0A8H8S4U9_9HELO</name>
<evidence type="ECO:0000313" key="5">
    <source>
        <dbReference type="EMBL" id="TVY46871.1"/>
    </source>
</evidence>
<dbReference type="GO" id="GO:0016740">
    <property type="term" value="F:transferase activity"/>
    <property type="evidence" value="ECO:0007669"/>
    <property type="project" value="UniProtKB-KW"/>
</dbReference>
<organism evidence="5 6">
    <name type="scientific">Lachnellula occidentalis</name>
    <dbReference type="NCBI Taxonomy" id="215460"/>
    <lineage>
        <taxon>Eukaryota</taxon>
        <taxon>Fungi</taxon>
        <taxon>Dikarya</taxon>
        <taxon>Ascomycota</taxon>
        <taxon>Pezizomycotina</taxon>
        <taxon>Leotiomycetes</taxon>
        <taxon>Helotiales</taxon>
        <taxon>Lachnaceae</taxon>
        <taxon>Lachnellula</taxon>
    </lineage>
</organism>